<evidence type="ECO:0000256" key="14">
    <source>
        <dbReference type="ARBA" id="ARBA00025830"/>
    </source>
</evidence>
<keyword evidence="7 15" id="KW-0375">Hydrogen ion transport</keyword>
<dbReference type="InterPro" id="IPR000711">
    <property type="entry name" value="ATPase_OSCP/dsu"/>
</dbReference>
<keyword evidence="3 15" id="KW-0813">Transport</keyword>
<evidence type="ECO:0000256" key="2">
    <source>
        <dbReference type="ARBA" id="ARBA00005513"/>
    </source>
</evidence>
<dbReference type="GO" id="GO:0005886">
    <property type="term" value="C:plasma membrane"/>
    <property type="evidence" value="ECO:0007669"/>
    <property type="project" value="UniProtKB-SubCell"/>
</dbReference>
<name>A0A6I7HLX7_9HYPH</name>
<evidence type="ECO:0000256" key="4">
    <source>
        <dbReference type="ARBA" id="ARBA00022475"/>
    </source>
</evidence>
<organism evidence="18 19">
    <name type="scientific">Ciceribacter lividus</name>
    <dbReference type="NCBI Taxonomy" id="1197950"/>
    <lineage>
        <taxon>Bacteria</taxon>
        <taxon>Pseudomonadati</taxon>
        <taxon>Pseudomonadota</taxon>
        <taxon>Alphaproteobacteria</taxon>
        <taxon>Hyphomicrobiales</taxon>
        <taxon>Rhizobiaceae</taxon>
        <taxon>Ciceribacter</taxon>
    </lineage>
</organism>
<comment type="similarity">
    <text evidence="2 15 16">Belongs to the ATPase B chain family.</text>
</comment>
<evidence type="ECO:0000313" key="19">
    <source>
        <dbReference type="Proteomes" id="UP000252582"/>
    </source>
</evidence>
<evidence type="ECO:0000256" key="7">
    <source>
        <dbReference type="ARBA" id="ARBA00022781"/>
    </source>
</evidence>
<evidence type="ECO:0000256" key="5">
    <source>
        <dbReference type="ARBA" id="ARBA00022547"/>
    </source>
</evidence>
<evidence type="ECO:0000256" key="10">
    <source>
        <dbReference type="ARBA" id="ARBA00023136"/>
    </source>
</evidence>
<dbReference type="Pfam" id="PF00213">
    <property type="entry name" value="OSCP"/>
    <property type="match status" value="1"/>
</dbReference>
<comment type="function">
    <text evidence="13">Component of the F(0) channel, it forms part of the peripheral stalk, linking F(1) to F(0). The b'-subunit is a diverged and duplicated form of b found in plants and photosynthetic bacteria.</text>
</comment>
<dbReference type="EMBL" id="QPIX01000008">
    <property type="protein sequence ID" value="RCW22654.1"/>
    <property type="molecule type" value="Genomic_DNA"/>
</dbReference>
<feature type="coiled-coil region" evidence="17">
    <location>
        <begin position="45"/>
        <end position="116"/>
    </location>
</feature>
<keyword evidence="17" id="KW-0175">Coiled coil</keyword>
<evidence type="ECO:0000313" key="18">
    <source>
        <dbReference type="EMBL" id="RCW22654.1"/>
    </source>
</evidence>
<feature type="transmembrane region" description="Helical" evidence="15">
    <location>
        <begin position="6"/>
        <end position="27"/>
    </location>
</feature>
<dbReference type="GO" id="GO:0045259">
    <property type="term" value="C:proton-transporting ATP synthase complex"/>
    <property type="evidence" value="ECO:0007669"/>
    <property type="project" value="UniProtKB-KW"/>
</dbReference>
<dbReference type="AlphaFoldDB" id="A0A6I7HLX7"/>
<evidence type="ECO:0000256" key="17">
    <source>
        <dbReference type="SAM" id="Coils"/>
    </source>
</evidence>
<dbReference type="PANTHER" id="PTHR33445:SF2">
    <property type="entry name" value="ATP SYNTHASE SUBUNIT B', CHLOROPLASTIC"/>
    <property type="match status" value="1"/>
</dbReference>
<dbReference type="CDD" id="cd06503">
    <property type="entry name" value="ATP-synt_Fo_b"/>
    <property type="match status" value="1"/>
</dbReference>
<evidence type="ECO:0000256" key="1">
    <source>
        <dbReference type="ARBA" id="ARBA00004377"/>
    </source>
</evidence>
<reference evidence="18 19" key="1">
    <citation type="submission" date="2018-07" db="EMBL/GenBank/DDBJ databases">
        <title>Genomic Encyclopedia of Type Strains, Phase IV (KMG-IV): sequencing the most valuable type-strain genomes for metagenomic binning, comparative biology and taxonomic classification.</title>
        <authorList>
            <person name="Goeker M."/>
        </authorList>
    </citation>
    <scope>NUCLEOTIDE SEQUENCE [LARGE SCALE GENOMIC DNA]</scope>
    <source>
        <strain evidence="18 19">DSM 25528</strain>
    </source>
</reference>
<evidence type="ECO:0000256" key="12">
    <source>
        <dbReference type="ARBA" id="ARBA00025198"/>
    </source>
</evidence>
<comment type="subunit">
    <text evidence="14 15">F-type ATPases have 2 components, F(1) - the catalytic core - and F(0) - the membrane proton channel. F(1) has five subunits: alpha(3), beta(3), gamma(1), delta(1), epsilon(1). F(0) has three main subunits: a(1), b(2) and c(10-14). The alpha and beta chains form an alternating ring which encloses part of the gamma chain. F(1) is attached to F(0) by a central stalk formed by the gamma and epsilon chains, while a peripheral stalk is formed by the delta and b chains.</text>
</comment>
<evidence type="ECO:0000256" key="6">
    <source>
        <dbReference type="ARBA" id="ARBA00022692"/>
    </source>
</evidence>
<keyword evidence="5 15" id="KW-0138">CF(0)</keyword>
<proteinExistence type="inferred from homology"/>
<gene>
    <name evidence="15" type="primary">atpF</name>
    <name evidence="18" type="ORF">DFR48_108176</name>
</gene>
<keyword evidence="19" id="KW-1185">Reference proteome</keyword>
<dbReference type="Proteomes" id="UP000252582">
    <property type="component" value="Unassembled WGS sequence"/>
</dbReference>
<evidence type="ECO:0000256" key="15">
    <source>
        <dbReference type="HAMAP-Rule" id="MF_01398"/>
    </source>
</evidence>
<keyword evidence="6 15" id="KW-0812">Transmembrane</keyword>
<evidence type="ECO:0000256" key="13">
    <source>
        <dbReference type="ARBA" id="ARBA00025614"/>
    </source>
</evidence>
<evidence type="ECO:0000256" key="8">
    <source>
        <dbReference type="ARBA" id="ARBA00022989"/>
    </source>
</evidence>
<dbReference type="PANTHER" id="PTHR33445">
    <property type="entry name" value="ATP SYNTHASE SUBUNIT B', CHLOROPLASTIC"/>
    <property type="match status" value="1"/>
</dbReference>
<keyword evidence="11 15" id="KW-0066">ATP synthesis</keyword>
<dbReference type="InterPro" id="IPR050059">
    <property type="entry name" value="ATP_synthase_B_chain"/>
</dbReference>
<sequence>MHIDWWTLGLQTINVLILVWLLQRFLLKPVAAIIEARRAEAASVMSLAEQARADAEAERQKAAEEVQRITESRGEALKAAAADAEVAKAKLLAQARDEAETLRRAADAEIDRKRREAAASDAEHAKALAVEIARKLFTRLPDEAKVSGFIDGLVDAVIALPEESRSDIGKGTPLTLKTARPLTAGEDETLHTKLAAALGRPVDLSVVCDNDLIAGLEIDTPHALVRNSFRGDLDRIARELAHE</sequence>
<evidence type="ECO:0000256" key="11">
    <source>
        <dbReference type="ARBA" id="ARBA00023310"/>
    </source>
</evidence>
<protein>
    <recommendedName>
        <fullName evidence="15">ATP synthase subunit b</fullName>
    </recommendedName>
    <alternativeName>
        <fullName evidence="15">ATP synthase F(0) sector subunit b</fullName>
    </alternativeName>
    <alternativeName>
        <fullName evidence="15">ATPase subunit I</fullName>
    </alternativeName>
    <alternativeName>
        <fullName evidence="15">F-type ATPase subunit b</fullName>
        <shortName evidence="15">F-ATPase subunit b</shortName>
    </alternativeName>
</protein>
<keyword evidence="8 15" id="KW-1133">Transmembrane helix</keyword>
<evidence type="ECO:0000256" key="16">
    <source>
        <dbReference type="RuleBase" id="RU003848"/>
    </source>
</evidence>
<dbReference type="Pfam" id="PF00430">
    <property type="entry name" value="ATP-synt_B"/>
    <property type="match status" value="1"/>
</dbReference>
<dbReference type="GO" id="GO:0046961">
    <property type="term" value="F:proton-transporting ATPase activity, rotational mechanism"/>
    <property type="evidence" value="ECO:0007669"/>
    <property type="project" value="TreeGrafter"/>
</dbReference>
<comment type="subcellular location">
    <subcellularLocation>
        <location evidence="1">Cell inner membrane</location>
        <topology evidence="1">Single-pass membrane protein</topology>
    </subcellularLocation>
    <subcellularLocation>
        <location evidence="15">Cell membrane</location>
        <topology evidence="15">Single-pass membrane protein</topology>
    </subcellularLocation>
</comment>
<comment type="caution">
    <text evidence="18">The sequence shown here is derived from an EMBL/GenBank/DDBJ whole genome shotgun (WGS) entry which is preliminary data.</text>
</comment>
<accession>A0A6I7HLX7</accession>
<evidence type="ECO:0000256" key="3">
    <source>
        <dbReference type="ARBA" id="ARBA00022448"/>
    </source>
</evidence>
<keyword evidence="4 15" id="KW-1003">Cell membrane</keyword>
<dbReference type="InterPro" id="IPR002146">
    <property type="entry name" value="ATP_synth_b/b'su_bac/chlpt"/>
</dbReference>
<dbReference type="RefSeq" id="WP_114364072.1">
    <property type="nucleotide sequence ID" value="NZ_QPIX01000008.1"/>
</dbReference>
<dbReference type="HAMAP" id="MF_01398">
    <property type="entry name" value="ATP_synth_b_bprime"/>
    <property type="match status" value="1"/>
</dbReference>
<keyword evidence="9 15" id="KW-0406">Ion transport</keyword>
<dbReference type="GO" id="GO:0046933">
    <property type="term" value="F:proton-transporting ATP synthase activity, rotational mechanism"/>
    <property type="evidence" value="ECO:0007669"/>
    <property type="project" value="UniProtKB-UniRule"/>
</dbReference>
<keyword evidence="10 15" id="KW-0472">Membrane</keyword>
<evidence type="ECO:0000256" key="9">
    <source>
        <dbReference type="ARBA" id="ARBA00023065"/>
    </source>
</evidence>
<comment type="function">
    <text evidence="12 15">F(1)F(0) ATP synthase produces ATP from ADP in the presence of a proton or sodium gradient. F-type ATPases consist of two structural domains, F(1) containing the extramembraneous catalytic core and F(0) containing the membrane proton channel, linked together by a central stalk and a peripheral stalk. During catalysis, ATP synthesis in the catalytic domain of F(1) is coupled via a rotary mechanism of the central stalk subunits to proton translocation.</text>
</comment>